<feature type="non-terminal residue" evidence="1">
    <location>
        <position position="1"/>
    </location>
</feature>
<dbReference type="EMBL" id="LXQA010130807">
    <property type="protein sequence ID" value="MCI22498.1"/>
    <property type="molecule type" value="Genomic_DNA"/>
</dbReference>
<accession>A0A392QEB8</accession>
<evidence type="ECO:0000313" key="1">
    <source>
        <dbReference type="EMBL" id="MCI22498.1"/>
    </source>
</evidence>
<evidence type="ECO:0000313" key="2">
    <source>
        <dbReference type="Proteomes" id="UP000265520"/>
    </source>
</evidence>
<sequence>EGGSGNPECSGNPEFRREVRKVWPRIVPPRIELGFSRMIRPRGSSLTT</sequence>
<proteinExistence type="predicted"/>
<dbReference type="AlphaFoldDB" id="A0A392QEB8"/>
<organism evidence="1 2">
    <name type="scientific">Trifolium medium</name>
    <dbReference type="NCBI Taxonomy" id="97028"/>
    <lineage>
        <taxon>Eukaryota</taxon>
        <taxon>Viridiplantae</taxon>
        <taxon>Streptophyta</taxon>
        <taxon>Embryophyta</taxon>
        <taxon>Tracheophyta</taxon>
        <taxon>Spermatophyta</taxon>
        <taxon>Magnoliopsida</taxon>
        <taxon>eudicotyledons</taxon>
        <taxon>Gunneridae</taxon>
        <taxon>Pentapetalae</taxon>
        <taxon>rosids</taxon>
        <taxon>fabids</taxon>
        <taxon>Fabales</taxon>
        <taxon>Fabaceae</taxon>
        <taxon>Papilionoideae</taxon>
        <taxon>50 kb inversion clade</taxon>
        <taxon>NPAAA clade</taxon>
        <taxon>Hologalegina</taxon>
        <taxon>IRL clade</taxon>
        <taxon>Trifolieae</taxon>
        <taxon>Trifolium</taxon>
    </lineage>
</organism>
<name>A0A392QEB8_9FABA</name>
<dbReference type="Proteomes" id="UP000265520">
    <property type="component" value="Unassembled WGS sequence"/>
</dbReference>
<reference evidence="1 2" key="1">
    <citation type="journal article" date="2018" name="Front. Plant Sci.">
        <title>Red Clover (Trifolium pratense) and Zigzag Clover (T. medium) - A Picture of Genomic Similarities and Differences.</title>
        <authorList>
            <person name="Dluhosova J."/>
            <person name="Istvanek J."/>
            <person name="Nedelnik J."/>
            <person name="Repkova J."/>
        </authorList>
    </citation>
    <scope>NUCLEOTIDE SEQUENCE [LARGE SCALE GENOMIC DNA]</scope>
    <source>
        <strain evidence="2">cv. 10/8</strain>
        <tissue evidence="1">Leaf</tissue>
    </source>
</reference>
<comment type="caution">
    <text evidence="1">The sequence shown here is derived from an EMBL/GenBank/DDBJ whole genome shotgun (WGS) entry which is preliminary data.</text>
</comment>
<keyword evidence="2" id="KW-1185">Reference proteome</keyword>
<protein>
    <submittedName>
        <fullName evidence="1">Uncharacterized protein</fullName>
    </submittedName>
</protein>